<evidence type="ECO:0000313" key="2">
    <source>
        <dbReference type="Proteomes" id="UP000291600"/>
    </source>
</evidence>
<dbReference type="Pfam" id="PF13489">
    <property type="entry name" value="Methyltransf_23"/>
    <property type="match status" value="1"/>
</dbReference>
<dbReference type="Gene3D" id="3.40.50.150">
    <property type="entry name" value="Vaccinia Virus protein VP39"/>
    <property type="match status" value="1"/>
</dbReference>
<proteinExistence type="predicted"/>
<keyword evidence="1" id="KW-0808">Transferase</keyword>
<comment type="caution">
    <text evidence="1">The sequence shown here is derived from an EMBL/GenBank/DDBJ whole genome shotgun (WGS) entry which is preliminary data.</text>
</comment>
<dbReference type="EMBL" id="SITJ01000070">
    <property type="protein sequence ID" value="TBL67405.1"/>
    <property type="molecule type" value="Genomic_DNA"/>
</dbReference>
<gene>
    <name evidence="1" type="ORF">EYY96_11630</name>
</gene>
<dbReference type="GO" id="GO:0032259">
    <property type="term" value="P:methylation"/>
    <property type="evidence" value="ECO:0007669"/>
    <property type="project" value="UniProtKB-KW"/>
</dbReference>
<sequence length="231" mass="25919">MIMLDSKTIMYAHLPPLQKQFAAMGPTFMSSYALQKLLDDYEFDTVLDIGCGQGLHAEVFAMYGKKVTGVDFGRSEYFLRNTHERGFELITGDFNEAELDMQYDCIWCSHVLEHQLNPNQFLKKVAASARPNGIICVTVPPLKEEIVGGHVSLWNAGLVLYHLVMAGINCKDAAILKYGYNISVIVRNTPITLPNDLSFDVGDLEKLADYFPSFVRQGFNGDILIHNWTTS</sequence>
<protein>
    <submittedName>
        <fullName evidence="1">Class I SAM-dependent methyltransferase</fullName>
    </submittedName>
</protein>
<organism evidence="1 2">
    <name type="scientific">Hafnia alvei</name>
    <dbReference type="NCBI Taxonomy" id="569"/>
    <lineage>
        <taxon>Bacteria</taxon>
        <taxon>Pseudomonadati</taxon>
        <taxon>Pseudomonadota</taxon>
        <taxon>Gammaproteobacteria</taxon>
        <taxon>Enterobacterales</taxon>
        <taxon>Hafniaceae</taxon>
        <taxon>Hafnia</taxon>
    </lineage>
</organism>
<dbReference type="Proteomes" id="UP000291600">
    <property type="component" value="Unassembled WGS sequence"/>
</dbReference>
<keyword evidence="1" id="KW-0489">Methyltransferase</keyword>
<dbReference type="InterPro" id="IPR029063">
    <property type="entry name" value="SAM-dependent_MTases_sf"/>
</dbReference>
<dbReference type="GO" id="GO:0008168">
    <property type="term" value="F:methyltransferase activity"/>
    <property type="evidence" value="ECO:0007669"/>
    <property type="project" value="UniProtKB-KW"/>
</dbReference>
<dbReference type="SUPFAM" id="SSF53335">
    <property type="entry name" value="S-adenosyl-L-methionine-dependent methyltransferases"/>
    <property type="match status" value="1"/>
</dbReference>
<dbReference type="AlphaFoldDB" id="A0ABD7Q360"/>
<dbReference type="CDD" id="cd02440">
    <property type="entry name" value="AdoMet_MTases"/>
    <property type="match status" value="1"/>
</dbReference>
<name>A0ABD7Q360_HAFAL</name>
<evidence type="ECO:0000313" key="1">
    <source>
        <dbReference type="EMBL" id="TBL67405.1"/>
    </source>
</evidence>
<accession>A0ABD7Q360</accession>
<reference evidence="1 2" key="1">
    <citation type="submission" date="2019-02" db="EMBL/GenBank/DDBJ databases">
        <title>Comparative genomic analysis of the Hafnia genus genomes.</title>
        <authorList>
            <person name="Zhiqiu Y."/>
            <person name="Chao Y."/>
            <person name="Yuhui D."/>
            <person name="Di H."/>
            <person name="Bin L."/>
        </authorList>
    </citation>
    <scope>NUCLEOTIDE SEQUENCE [LARGE SCALE GENOMIC DNA]</scope>
    <source>
        <strain evidence="1 2">PCM_1210</strain>
    </source>
</reference>
<dbReference type="PANTHER" id="PTHR43861">
    <property type="entry name" value="TRANS-ACONITATE 2-METHYLTRANSFERASE-RELATED"/>
    <property type="match status" value="1"/>
</dbReference>